<keyword evidence="3 6" id="KW-0812">Transmembrane</keyword>
<organism evidence="7 8">
    <name type="scientific">Solicola gregarius</name>
    <dbReference type="NCBI Taxonomy" id="2908642"/>
    <lineage>
        <taxon>Bacteria</taxon>
        <taxon>Bacillati</taxon>
        <taxon>Actinomycetota</taxon>
        <taxon>Actinomycetes</taxon>
        <taxon>Propionibacteriales</taxon>
        <taxon>Nocardioidaceae</taxon>
        <taxon>Solicola</taxon>
    </lineage>
</organism>
<evidence type="ECO:0000256" key="1">
    <source>
        <dbReference type="ARBA" id="ARBA00004651"/>
    </source>
</evidence>
<dbReference type="Proteomes" id="UP001164390">
    <property type="component" value="Chromosome"/>
</dbReference>
<dbReference type="InterPro" id="IPR036259">
    <property type="entry name" value="MFS_trans_sf"/>
</dbReference>
<protein>
    <submittedName>
        <fullName evidence="7">MFS transporter</fullName>
    </submittedName>
</protein>
<evidence type="ECO:0000256" key="2">
    <source>
        <dbReference type="ARBA" id="ARBA00022475"/>
    </source>
</evidence>
<dbReference type="CDD" id="cd06173">
    <property type="entry name" value="MFS_MefA_like"/>
    <property type="match status" value="1"/>
</dbReference>
<dbReference type="GO" id="GO:0022857">
    <property type="term" value="F:transmembrane transporter activity"/>
    <property type="evidence" value="ECO:0007669"/>
    <property type="project" value="InterPro"/>
</dbReference>
<dbReference type="SUPFAM" id="SSF103473">
    <property type="entry name" value="MFS general substrate transporter"/>
    <property type="match status" value="1"/>
</dbReference>
<gene>
    <name evidence="7" type="ORF">L0C25_22700</name>
</gene>
<evidence type="ECO:0000256" key="6">
    <source>
        <dbReference type="SAM" id="Phobius"/>
    </source>
</evidence>
<dbReference type="EMBL" id="CP094970">
    <property type="protein sequence ID" value="UYM05288.1"/>
    <property type="molecule type" value="Genomic_DNA"/>
</dbReference>
<dbReference type="KEGG" id="sgrg:L0C25_22700"/>
<feature type="transmembrane region" description="Helical" evidence="6">
    <location>
        <begin position="294"/>
        <end position="311"/>
    </location>
</feature>
<name>A0AA46TIT5_9ACTN</name>
<dbReference type="PANTHER" id="PTHR23513">
    <property type="entry name" value="INTEGRAL MEMBRANE EFFLUX PROTEIN-RELATED"/>
    <property type="match status" value="1"/>
</dbReference>
<evidence type="ECO:0000313" key="8">
    <source>
        <dbReference type="Proteomes" id="UP001164390"/>
    </source>
</evidence>
<feature type="transmembrane region" description="Helical" evidence="6">
    <location>
        <begin position="166"/>
        <end position="191"/>
    </location>
</feature>
<dbReference type="Gene3D" id="1.20.1250.20">
    <property type="entry name" value="MFS general substrate transporter like domains"/>
    <property type="match status" value="1"/>
</dbReference>
<dbReference type="Pfam" id="PF07690">
    <property type="entry name" value="MFS_1"/>
    <property type="match status" value="1"/>
</dbReference>
<proteinExistence type="predicted"/>
<reference evidence="7" key="1">
    <citation type="submission" date="2022-01" db="EMBL/GenBank/DDBJ databases">
        <title>Nocardioidaceae gen. sp. A5X3R13.</title>
        <authorList>
            <person name="Lopez Marin M.A."/>
            <person name="Uhlik O."/>
        </authorList>
    </citation>
    <scope>NUCLEOTIDE SEQUENCE</scope>
    <source>
        <strain evidence="7">A5X3R13</strain>
    </source>
</reference>
<keyword evidence="5 6" id="KW-0472">Membrane</keyword>
<dbReference type="RefSeq" id="WP_271634089.1">
    <property type="nucleotide sequence ID" value="NZ_CP094970.1"/>
</dbReference>
<sequence length="413" mass="41525">MTASTEPAGRTRPVLTRGFAAWLSASTLAAAGDGILYFAIGWTATGIGSGFAGLAMTLVVLPRTLLLLVGGAAGDRWGLRRTMIGCDLVLAGVLAGYLAADRTSASTALLLATLAVAIGTTSAFRMPAAGAFPRLFADDDTLARTMSVTSSLLQIARLVGPPLGGLVVAAAGMSGAVGWNLAGCLIILVVLASVRPPNERRDDVPDQGSTYDRVRAALAAARRLPGVVAILAAIGLFAAGVIPMLSLCVPLAARERGWSAGATGVVETCWIVGTLSITVLVARFGTRTKAFGPLVGGPLLTAAGVLTVAFAESLAAAYAGAVVMGLGTAVFTTHAMPLYVLRTPKGMLARFQALSGLVQVAPMVVTNNALGAIASGGHATRSMVLVAVGTLLAAAVVTANPALRSARLDGGAG</sequence>
<dbReference type="AlphaFoldDB" id="A0AA46TIT5"/>
<dbReference type="GO" id="GO:0005886">
    <property type="term" value="C:plasma membrane"/>
    <property type="evidence" value="ECO:0007669"/>
    <property type="project" value="UniProtKB-SubCell"/>
</dbReference>
<dbReference type="PANTHER" id="PTHR23513:SF11">
    <property type="entry name" value="STAPHYLOFERRIN A TRANSPORTER"/>
    <property type="match status" value="1"/>
</dbReference>
<evidence type="ECO:0000256" key="3">
    <source>
        <dbReference type="ARBA" id="ARBA00022692"/>
    </source>
</evidence>
<feature type="transmembrane region" description="Helical" evidence="6">
    <location>
        <begin position="227"/>
        <end position="252"/>
    </location>
</feature>
<keyword evidence="2" id="KW-1003">Cell membrane</keyword>
<evidence type="ECO:0000313" key="7">
    <source>
        <dbReference type="EMBL" id="UYM05288.1"/>
    </source>
</evidence>
<accession>A0AA46TIT5</accession>
<keyword evidence="8" id="KW-1185">Reference proteome</keyword>
<feature type="transmembrane region" description="Helical" evidence="6">
    <location>
        <begin position="382"/>
        <end position="403"/>
    </location>
</feature>
<comment type="subcellular location">
    <subcellularLocation>
        <location evidence="1">Cell membrane</location>
        <topology evidence="1">Multi-pass membrane protein</topology>
    </subcellularLocation>
</comment>
<evidence type="ECO:0000256" key="5">
    <source>
        <dbReference type="ARBA" id="ARBA00023136"/>
    </source>
</evidence>
<feature type="transmembrane region" description="Helical" evidence="6">
    <location>
        <begin position="317"/>
        <end position="341"/>
    </location>
</feature>
<feature type="transmembrane region" description="Helical" evidence="6">
    <location>
        <begin position="258"/>
        <end position="282"/>
    </location>
</feature>
<dbReference type="InterPro" id="IPR011701">
    <property type="entry name" value="MFS"/>
</dbReference>
<feature type="transmembrane region" description="Helical" evidence="6">
    <location>
        <begin position="46"/>
        <end position="70"/>
    </location>
</feature>
<feature type="transmembrane region" description="Helical" evidence="6">
    <location>
        <begin position="353"/>
        <end position="376"/>
    </location>
</feature>
<feature type="transmembrane region" description="Helical" evidence="6">
    <location>
        <begin position="20"/>
        <end position="40"/>
    </location>
</feature>
<evidence type="ECO:0000256" key="4">
    <source>
        <dbReference type="ARBA" id="ARBA00022989"/>
    </source>
</evidence>
<keyword evidence="4 6" id="KW-1133">Transmembrane helix</keyword>
<feature type="transmembrane region" description="Helical" evidence="6">
    <location>
        <begin position="106"/>
        <end position="129"/>
    </location>
</feature>